<feature type="non-terminal residue" evidence="2">
    <location>
        <position position="1"/>
    </location>
</feature>
<organism evidence="2 3">
    <name type="scientific">Cymbomonas tetramitiformis</name>
    <dbReference type="NCBI Taxonomy" id="36881"/>
    <lineage>
        <taxon>Eukaryota</taxon>
        <taxon>Viridiplantae</taxon>
        <taxon>Chlorophyta</taxon>
        <taxon>Pyramimonadophyceae</taxon>
        <taxon>Pyramimonadales</taxon>
        <taxon>Pyramimonadaceae</taxon>
        <taxon>Cymbomonas</taxon>
    </lineage>
</organism>
<protein>
    <submittedName>
        <fullName evidence="2">Uncharacterized protein</fullName>
    </submittedName>
</protein>
<feature type="region of interest" description="Disordered" evidence="1">
    <location>
        <begin position="195"/>
        <end position="251"/>
    </location>
</feature>
<evidence type="ECO:0000313" key="3">
    <source>
        <dbReference type="Proteomes" id="UP001190700"/>
    </source>
</evidence>
<sequence>PLRRFHVEATADSDIFRFWTKLQATTVDETADPAPQLTVFRVLGDKHQRLNPHYDDAAGRVQDLHHVLGRVWADLVVPSIHSMQARTNIVKPVGKWKPPPRYGRYLVWEGVGWIPIHLIFSPVTDGHISTGSALSHARRHLHLGRHQRTHRRRRPAPRLPFGLSLSERPHRLRLPHRNVGSPSLQFAAAEDDDPAAFNFHPPVDCDGNEPSPPDTSVDNDGDDWPALRTVPWISPVQGSATALKPSQLKED</sequence>
<feature type="compositionally biased region" description="Basic residues" evidence="1">
    <location>
        <begin position="143"/>
        <end position="156"/>
    </location>
</feature>
<reference evidence="2 3" key="1">
    <citation type="journal article" date="2015" name="Genome Biol. Evol.">
        <title>Comparative Genomics of a Bacterivorous Green Alga Reveals Evolutionary Causalities and Consequences of Phago-Mixotrophic Mode of Nutrition.</title>
        <authorList>
            <person name="Burns J.A."/>
            <person name="Paasch A."/>
            <person name="Narechania A."/>
            <person name="Kim E."/>
        </authorList>
    </citation>
    <scope>NUCLEOTIDE SEQUENCE [LARGE SCALE GENOMIC DNA]</scope>
    <source>
        <strain evidence="2 3">PLY_AMNH</strain>
    </source>
</reference>
<accession>A0AAE0KN99</accession>
<dbReference type="AlphaFoldDB" id="A0AAE0KN99"/>
<dbReference type="EMBL" id="LGRX02023012">
    <property type="protein sequence ID" value="KAK3254943.1"/>
    <property type="molecule type" value="Genomic_DNA"/>
</dbReference>
<keyword evidence="3" id="KW-1185">Reference proteome</keyword>
<gene>
    <name evidence="2" type="ORF">CYMTET_35859</name>
</gene>
<feature type="region of interest" description="Disordered" evidence="1">
    <location>
        <begin position="143"/>
        <end position="162"/>
    </location>
</feature>
<evidence type="ECO:0000256" key="1">
    <source>
        <dbReference type="SAM" id="MobiDB-lite"/>
    </source>
</evidence>
<dbReference type="Proteomes" id="UP001190700">
    <property type="component" value="Unassembled WGS sequence"/>
</dbReference>
<evidence type="ECO:0000313" key="2">
    <source>
        <dbReference type="EMBL" id="KAK3254943.1"/>
    </source>
</evidence>
<comment type="caution">
    <text evidence="2">The sequence shown here is derived from an EMBL/GenBank/DDBJ whole genome shotgun (WGS) entry which is preliminary data.</text>
</comment>
<name>A0AAE0KN99_9CHLO</name>
<proteinExistence type="predicted"/>